<dbReference type="PROSITE" id="PS51186">
    <property type="entry name" value="GNAT"/>
    <property type="match status" value="1"/>
</dbReference>
<dbReference type="RefSeq" id="WP_239989269.1">
    <property type="nucleotide sequence ID" value="NZ_CP022203.1"/>
</dbReference>
<dbReference type="PANTHER" id="PTHR42791:SF1">
    <property type="entry name" value="N-ACETYLTRANSFERASE DOMAIN-CONTAINING PROTEIN"/>
    <property type="match status" value="1"/>
</dbReference>
<dbReference type="InterPro" id="IPR000182">
    <property type="entry name" value="GNAT_dom"/>
</dbReference>
<sequence>MLADAGFRPDAVQLDAMGLTLGDAPDAPPGLALESSETQDDLVAINKRTWSALGGQLDVWLRPPRLPVHTLVAKEAGAPLACGTALDVGDTAGIYMVATVPEARGRGLAAQVMRGLHHQARARGMAAAVLQATPEARPLYQRLGYRDLGAWETWGRAGA</sequence>
<feature type="domain" description="N-acetyltransferase" evidence="1">
    <location>
        <begin position="29"/>
        <end position="159"/>
    </location>
</feature>
<dbReference type="PANTHER" id="PTHR42791">
    <property type="entry name" value="GNAT FAMILY ACETYLTRANSFERASE"/>
    <property type="match status" value="1"/>
</dbReference>
<dbReference type="Proteomes" id="UP000217343">
    <property type="component" value="Chromosome"/>
</dbReference>
<dbReference type="GO" id="GO:0016747">
    <property type="term" value="F:acyltransferase activity, transferring groups other than amino-acyl groups"/>
    <property type="evidence" value="ECO:0007669"/>
    <property type="project" value="InterPro"/>
</dbReference>
<keyword evidence="2" id="KW-0808">Transferase</keyword>
<dbReference type="InterPro" id="IPR052523">
    <property type="entry name" value="Trichothecene_AcTrans"/>
</dbReference>
<dbReference type="InterPro" id="IPR016181">
    <property type="entry name" value="Acyl_CoA_acyltransferase"/>
</dbReference>
<proteinExistence type="predicted"/>
<dbReference type="CDD" id="cd04301">
    <property type="entry name" value="NAT_SF"/>
    <property type="match status" value="1"/>
</dbReference>
<dbReference type="SUPFAM" id="SSF55729">
    <property type="entry name" value="Acyl-CoA N-acyltransferases (Nat)"/>
    <property type="match status" value="1"/>
</dbReference>
<keyword evidence="3" id="KW-1185">Reference proteome</keyword>
<organism evidence="2 3">
    <name type="scientific">Corallococcus macrosporus DSM 14697</name>
    <dbReference type="NCBI Taxonomy" id="1189310"/>
    <lineage>
        <taxon>Bacteria</taxon>
        <taxon>Pseudomonadati</taxon>
        <taxon>Myxococcota</taxon>
        <taxon>Myxococcia</taxon>
        <taxon>Myxococcales</taxon>
        <taxon>Cystobacterineae</taxon>
        <taxon>Myxococcaceae</taxon>
        <taxon>Corallococcus</taxon>
    </lineage>
</organism>
<dbReference type="Pfam" id="PF00583">
    <property type="entry name" value="Acetyltransf_1"/>
    <property type="match status" value="1"/>
</dbReference>
<reference evidence="2 3" key="1">
    <citation type="submission" date="2017-06" db="EMBL/GenBank/DDBJ databases">
        <title>Sequencing and comparative analysis of myxobacterial genomes.</title>
        <authorList>
            <person name="Rupp O."/>
            <person name="Goesmann A."/>
            <person name="Sogaard-Andersen L."/>
        </authorList>
    </citation>
    <scope>NUCLEOTIDE SEQUENCE [LARGE SCALE GENOMIC DNA]</scope>
    <source>
        <strain evidence="2 3">DSM 14697</strain>
    </source>
</reference>
<evidence type="ECO:0000313" key="3">
    <source>
        <dbReference type="Proteomes" id="UP000217343"/>
    </source>
</evidence>
<protein>
    <submittedName>
        <fullName evidence="2">Acetyltransferase</fullName>
    </submittedName>
</protein>
<accession>A0A250JM39</accession>
<gene>
    <name evidence="2" type="ORF">MYMAC_000289</name>
</gene>
<dbReference type="KEGG" id="mmas:MYMAC_000289"/>
<name>A0A250JM39_9BACT</name>
<dbReference type="Gene3D" id="3.40.630.30">
    <property type="match status" value="1"/>
</dbReference>
<dbReference type="EMBL" id="CP022203">
    <property type="protein sequence ID" value="ATB44718.1"/>
    <property type="molecule type" value="Genomic_DNA"/>
</dbReference>
<evidence type="ECO:0000313" key="2">
    <source>
        <dbReference type="EMBL" id="ATB44718.1"/>
    </source>
</evidence>
<dbReference type="AlphaFoldDB" id="A0A250JM39"/>
<evidence type="ECO:0000259" key="1">
    <source>
        <dbReference type="PROSITE" id="PS51186"/>
    </source>
</evidence>